<dbReference type="EMBL" id="RZYA01000002">
    <property type="protein sequence ID" value="RVU28092.1"/>
    <property type="molecule type" value="Genomic_DNA"/>
</dbReference>
<comment type="catalytic activity">
    <reaction evidence="13">
        <text>(5Z,8Z,11Z,14Z)-eicosatetraenoyl-CoA + H2O = (5Z,8Z,11Z,14Z)-eicosatetraenoate + CoA + H(+)</text>
        <dbReference type="Rhea" id="RHEA:40151"/>
        <dbReference type="ChEBI" id="CHEBI:15377"/>
        <dbReference type="ChEBI" id="CHEBI:15378"/>
        <dbReference type="ChEBI" id="CHEBI:32395"/>
        <dbReference type="ChEBI" id="CHEBI:57287"/>
        <dbReference type="ChEBI" id="CHEBI:57368"/>
    </reaction>
    <physiologicalReaction direction="left-to-right" evidence="13">
        <dbReference type="Rhea" id="RHEA:40152"/>
    </physiologicalReaction>
</comment>
<dbReference type="GO" id="GO:0005737">
    <property type="term" value="C:cytoplasm"/>
    <property type="evidence" value="ECO:0007669"/>
    <property type="project" value="UniProtKB-SubCell"/>
</dbReference>
<evidence type="ECO:0000259" key="24">
    <source>
        <dbReference type="Pfam" id="PF03061"/>
    </source>
</evidence>
<evidence type="ECO:0000256" key="12">
    <source>
        <dbReference type="ARBA" id="ARBA00023273"/>
    </source>
</evidence>
<evidence type="ECO:0000256" key="11">
    <source>
        <dbReference type="ARBA" id="ARBA00023136"/>
    </source>
</evidence>
<evidence type="ECO:0000256" key="5">
    <source>
        <dbReference type="ARBA" id="ARBA00022490"/>
    </source>
</evidence>
<dbReference type="AlphaFoldDB" id="A0A437Q0P8"/>
<comment type="catalytic activity">
    <reaction evidence="22">
        <text>dodecanoyl-CoA + H2O = dodecanoate + CoA + H(+)</text>
        <dbReference type="Rhea" id="RHEA:30135"/>
        <dbReference type="ChEBI" id="CHEBI:15377"/>
        <dbReference type="ChEBI" id="CHEBI:15378"/>
        <dbReference type="ChEBI" id="CHEBI:18262"/>
        <dbReference type="ChEBI" id="CHEBI:57287"/>
        <dbReference type="ChEBI" id="CHEBI:57375"/>
    </reaction>
    <physiologicalReaction direction="left-to-right" evidence="22">
        <dbReference type="Rhea" id="RHEA:30136"/>
    </physiologicalReaction>
</comment>
<keyword evidence="5" id="KW-0963">Cytoplasm</keyword>
<keyword evidence="4" id="KW-1003">Cell membrane</keyword>
<name>A0A437Q0P8_9ACTN</name>
<dbReference type="GO" id="GO:0016020">
    <property type="term" value="C:membrane"/>
    <property type="evidence" value="ECO:0007669"/>
    <property type="project" value="UniProtKB-SubCell"/>
</dbReference>
<evidence type="ECO:0000256" key="22">
    <source>
        <dbReference type="ARBA" id="ARBA00048074"/>
    </source>
</evidence>
<evidence type="ECO:0000313" key="26">
    <source>
        <dbReference type="Proteomes" id="UP000283128"/>
    </source>
</evidence>
<dbReference type="CDD" id="cd03443">
    <property type="entry name" value="PaaI_thioesterase"/>
    <property type="match status" value="1"/>
</dbReference>
<evidence type="ECO:0000256" key="21">
    <source>
        <dbReference type="ARBA" id="ARBA00047969"/>
    </source>
</evidence>
<dbReference type="GO" id="GO:0016787">
    <property type="term" value="F:hydrolase activity"/>
    <property type="evidence" value="ECO:0007669"/>
    <property type="project" value="UniProtKB-KW"/>
</dbReference>
<gene>
    <name evidence="25" type="ORF">EOT10_07480</name>
</gene>
<evidence type="ECO:0000256" key="2">
    <source>
        <dbReference type="ARBA" id="ARBA00004496"/>
    </source>
</evidence>
<comment type="subcellular location">
    <subcellularLocation>
        <location evidence="3">Cell projection</location>
        <location evidence="3">Ruffle membrane</location>
    </subcellularLocation>
    <subcellularLocation>
        <location evidence="2">Cytoplasm</location>
    </subcellularLocation>
    <subcellularLocation>
        <location evidence="1">Membrane</location>
        <topology evidence="1">Peripheral membrane protein</topology>
    </subcellularLocation>
</comment>
<protein>
    <recommendedName>
        <fullName evidence="17">Acyl-coenzyme A thioesterase THEM4</fullName>
        <ecNumber evidence="16">3.1.2.2</ecNumber>
    </recommendedName>
    <alternativeName>
        <fullName evidence="18">Thioesterase superfamily member 4</fullName>
    </alternativeName>
</protein>
<comment type="catalytic activity">
    <reaction evidence="21">
        <text>decanoyl-CoA + H2O = decanoate + CoA + H(+)</text>
        <dbReference type="Rhea" id="RHEA:40059"/>
        <dbReference type="ChEBI" id="CHEBI:15377"/>
        <dbReference type="ChEBI" id="CHEBI:15378"/>
        <dbReference type="ChEBI" id="CHEBI:27689"/>
        <dbReference type="ChEBI" id="CHEBI:57287"/>
        <dbReference type="ChEBI" id="CHEBI:61430"/>
    </reaction>
    <physiologicalReaction direction="left-to-right" evidence="21">
        <dbReference type="Rhea" id="RHEA:40060"/>
    </physiologicalReaction>
</comment>
<dbReference type="Gene3D" id="3.10.129.10">
    <property type="entry name" value="Hotdog Thioesterase"/>
    <property type="match status" value="1"/>
</dbReference>
<dbReference type="InterPro" id="IPR029069">
    <property type="entry name" value="HotDog_dom_sf"/>
</dbReference>
<evidence type="ECO:0000256" key="9">
    <source>
        <dbReference type="ARBA" id="ARBA00022946"/>
    </source>
</evidence>
<comment type="similarity">
    <text evidence="15">Belongs to the THEM4/THEM5 thioesterase family.</text>
</comment>
<evidence type="ECO:0000256" key="4">
    <source>
        <dbReference type="ARBA" id="ARBA00022475"/>
    </source>
</evidence>
<dbReference type="InterPro" id="IPR052365">
    <property type="entry name" value="THEM4/THEM5_acyl-CoA_thioest"/>
</dbReference>
<evidence type="ECO:0000256" key="18">
    <source>
        <dbReference type="ARBA" id="ARBA00043210"/>
    </source>
</evidence>
<proteinExistence type="inferred from homology"/>
<evidence type="ECO:0000256" key="7">
    <source>
        <dbReference type="ARBA" id="ARBA00022801"/>
    </source>
</evidence>
<evidence type="ECO:0000256" key="6">
    <source>
        <dbReference type="ARBA" id="ARBA00022703"/>
    </source>
</evidence>
<evidence type="ECO:0000256" key="19">
    <source>
        <dbReference type="ARBA" id="ARBA00047588"/>
    </source>
</evidence>
<evidence type="ECO:0000256" key="15">
    <source>
        <dbReference type="ARBA" id="ARBA00038456"/>
    </source>
</evidence>
<keyword evidence="9" id="KW-0809">Transit peptide</keyword>
<dbReference type="PANTHER" id="PTHR12418">
    <property type="entry name" value="ACYL-COENZYME A THIOESTERASE THEM4"/>
    <property type="match status" value="1"/>
</dbReference>
<comment type="catalytic activity">
    <reaction evidence="14">
        <text>(9Z)-octadecenoyl-CoA + H2O = (9Z)-octadecenoate + CoA + H(+)</text>
        <dbReference type="Rhea" id="RHEA:40139"/>
        <dbReference type="ChEBI" id="CHEBI:15377"/>
        <dbReference type="ChEBI" id="CHEBI:15378"/>
        <dbReference type="ChEBI" id="CHEBI:30823"/>
        <dbReference type="ChEBI" id="CHEBI:57287"/>
        <dbReference type="ChEBI" id="CHEBI:57387"/>
    </reaction>
    <physiologicalReaction direction="left-to-right" evidence="14">
        <dbReference type="Rhea" id="RHEA:40140"/>
    </physiologicalReaction>
</comment>
<dbReference type="RefSeq" id="WP_127827247.1">
    <property type="nucleotide sequence ID" value="NZ_RZYA01000002.1"/>
</dbReference>
<feature type="domain" description="Thioesterase" evidence="24">
    <location>
        <begin position="105"/>
        <end position="170"/>
    </location>
</feature>
<organism evidence="25 26">
    <name type="scientific">Streptomyces antnestii</name>
    <dbReference type="NCBI Taxonomy" id="2494256"/>
    <lineage>
        <taxon>Bacteria</taxon>
        <taxon>Bacillati</taxon>
        <taxon>Actinomycetota</taxon>
        <taxon>Actinomycetes</taxon>
        <taxon>Kitasatosporales</taxon>
        <taxon>Streptomycetaceae</taxon>
        <taxon>Streptomyces</taxon>
    </lineage>
</organism>
<dbReference type="PANTHER" id="PTHR12418:SF19">
    <property type="entry name" value="ACYL-COENZYME A THIOESTERASE THEM4"/>
    <property type="match status" value="1"/>
</dbReference>
<dbReference type="InterPro" id="IPR006683">
    <property type="entry name" value="Thioestr_dom"/>
</dbReference>
<evidence type="ECO:0000256" key="1">
    <source>
        <dbReference type="ARBA" id="ARBA00004170"/>
    </source>
</evidence>
<keyword evidence="10" id="KW-0443">Lipid metabolism</keyword>
<dbReference type="Proteomes" id="UP000283128">
    <property type="component" value="Unassembled WGS sequence"/>
</dbReference>
<comment type="catalytic activity">
    <reaction evidence="20">
        <text>hexadecanoyl-CoA + H2O = hexadecanoate + CoA + H(+)</text>
        <dbReference type="Rhea" id="RHEA:16645"/>
        <dbReference type="ChEBI" id="CHEBI:7896"/>
        <dbReference type="ChEBI" id="CHEBI:15377"/>
        <dbReference type="ChEBI" id="CHEBI:15378"/>
        <dbReference type="ChEBI" id="CHEBI:57287"/>
        <dbReference type="ChEBI" id="CHEBI:57379"/>
        <dbReference type="EC" id="3.1.2.2"/>
    </reaction>
    <physiologicalReaction direction="left-to-right" evidence="20">
        <dbReference type="Rhea" id="RHEA:16646"/>
    </physiologicalReaction>
</comment>
<evidence type="ECO:0000256" key="14">
    <source>
        <dbReference type="ARBA" id="ARBA00037002"/>
    </source>
</evidence>
<keyword evidence="11" id="KW-0472">Membrane</keyword>
<dbReference type="SUPFAM" id="SSF54637">
    <property type="entry name" value="Thioesterase/thiol ester dehydrase-isomerase"/>
    <property type="match status" value="1"/>
</dbReference>
<accession>A0A437Q0P8</accession>
<evidence type="ECO:0000256" key="8">
    <source>
        <dbReference type="ARBA" id="ARBA00022832"/>
    </source>
</evidence>
<dbReference type="OrthoDB" id="9813282at2"/>
<reference evidence="25 26" key="1">
    <citation type="submission" date="2019-01" db="EMBL/GenBank/DDBJ databases">
        <title>Genome sequences of Streptomyces and Rhizobium isolates collected from root and soil.</title>
        <authorList>
            <person name="Chhettri S."/>
            <person name="Sevigny J.L."/>
            <person name="Sen A."/>
            <person name="Ennis N."/>
            <person name="Tisa L."/>
        </authorList>
    </citation>
    <scope>NUCLEOTIDE SEQUENCE [LARGE SCALE GENOMIC DNA]</scope>
    <source>
        <strain evidence="25 26">San01</strain>
    </source>
</reference>
<evidence type="ECO:0000256" key="23">
    <source>
        <dbReference type="ARBA" id="ARBA00048180"/>
    </source>
</evidence>
<evidence type="ECO:0000256" key="3">
    <source>
        <dbReference type="ARBA" id="ARBA00004632"/>
    </source>
</evidence>
<keyword evidence="26" id="KW-1185">Reference proteome</keyword>
<evidence type="ECO:0000256" key="13">
    <source>
        <dbReference type="ARBA" id="ARBA00035852"/>
    </source>
</evidence>
<comment type="catalytic activity">
    <reaction evidence="23">
        <text>tetradecanoyl-CoA + H2O = tetradecanoate + CoA + H(+)</text>
        <dbReference type="Rhea" id="RHEA:40119"/>
        <dbReference type="ChEBI" id="CHEBI:15377"/>
        <dbReference type="ChEBI" id="CHEBI:15378"/>
        <dbReference type="ChEBI" id="CHEBI:30807"/>
        <dbReference type="ChEBI" id="CHEBI:57287"/>
        <dbReference type="ChEBI" id="CHEBI:57385"/>
    </reaction>
    <physiologicalReaction direction="left-to-right" evidence="23">
        <dbReference type="Rhea" id="RHEA:40120"/>
    </physiologicalReaction>
</comment>
<keyword evidence="6" id="KW-0053">Apoptosis</keyword>
<dbReference type="EC" id="3.1.2.2" evidence="16"/>
<keyword evidence="12" id="KW-0966">Cell projection</keyword>
<keyword evidence="7" id="KW-0378">Hydrolase</keyword>
<dbReference type="GO" id="GO:0006631">
    <property type="term" value="P:fatty acid metabolic process"/>
    <property type="evidence" value="ECO:0007669"/>
    <property type="project" value="UniProtKB-KW"/>
</dbReference>
<comment type="catalytic activity">
    <reaction evidence="19">
        <text>octanoyl-CoA + H2O = octanoate + CoA + H(+)</text>
        <dbReference type="Rhea" id="RHEA:30143"/>
        <dbReference type="ChEBI" id="CHEBI:15377"/>
        <dbReference type="ChEBI" id="CHEBI:15378"/>
        <dbReference type="ChEBI" id="CHEBI:25646"/>
        <dbReference type="ChEBI" id="CHEBI:57287"/>
        <dbReference type="ChEBI" id="CHEBI:57386"/>
    </reaction>
    <physiologicalReaction direction="left-to-right" evidence="19">
        <dbReference type="Rhea" id="RHEA:30144"/>
    </physiologicalReaction>
</comment>
<evidence type="ECO:0000256" key="20">
    <source>
        <dbReference type="ARBA" id="ARBA00047734"/>
    </source>
</evidence>
<evidence type="ECO:0000256" key="16">
    <source>
        <dbReference type="ARBA" id="ARBA00038848"/>
    </source>
</evidence>
<evidence type="ECO:0000256" key="10">
    <source>
        <dbReference type="ARBA" id="ARBA00023098"/>
    </source>
</evidence>
<comment type="caution">
    <text evidence="25">The sequence shown here is derived from an EMBL/GenBank/DDBJ whole genome shotgun (WGS) entry which is preliminary data.</text>
</comment>
<evidence type="ECO:0000256" key="17">
    <source>
        <dbReference type="ARBA" id="ARBA00040123"/>
    </source>
</evidence>
<sequence length="188" mass="20319">MSVDERERLVEATRALTYAVAVTDLPDEDLAAVSEAVDSLSRALRKQTRKRCVTESVTAVVESRPVVLDRYNPAMIPLEVRFPEDGTAAATVTLNAVHQGPTDSVHGGVSGLLMDNILGILVQSKGLLCVTGTLSLRYRALTPLDRPLELRAEIVDHSGRRVTVTGWIECGGVRTVEATGVFIEVPSR</sequence>
<keyword evidence="8" id="KW-0276">Fatty acid metabolism</keyword>
<dbReference type="Pfam" id="PF03061">
    <property type="entry name" value="4HBT"/>
    <property type="match status" value="1"/>
</dbReference>
<evidence type="ECO:0000313" key="25">
    <source>
        <dbReference type="EMBL" id="RVU28092.1"/>
    </source>
</evidence>